<comment type="caution">
    <text evidence="3">The sequence shown here is derived from an EMBL/GenBank/DDBJ whole genome shotgun (WGS) entry which is preliminary data.</text>
</comment>
<evidence type="ECO:0000313" key="3">
    <source>
        <dbReference type="EMBL" id="KIT16370.1"/>
    </source>
</evidence>
<accession>A0A0D1EKV8</accession>
<dbReference type="Proteomes" id="UP000032232">
    <property type="component" value="Unassembled WGS sequence"/>
</dbReference>
<gene>
    <name evidence="3" type="primary">traC_2</name>
    <name evidence="3" type="ORF">jaqu_18540</name>
</gene>
<proteinExistence type="predicted"/>
<dbReference type="InterPro" id="IPR017113">
    <property type="entry name" value="Antirestriction_ArdC"/>
</dbReference>
<dbReference type="PATRIC" id="fig|935700.4.peg.1922"/>
<dbReference type="RefSeq" id="WP_043918686.1">
    <property type="nucleotide sequence ID" value="NZ_FZPF01000005.1"/>
</dbReference>
<protein>
    <submittedName>
        <fullName evidence="3">TraC_2 protein</fullName>
        <ecNumber evidence="3">2.7.7.-</ecNumber>
    </submittedName>
</protein>
<dbReference type="GO" id="GO:0016779">
    <property type="term" value="F:nucleotidyltransferase activity"/>
    <property type="evidence" value="ECO:0007669"/>
    <property type="project" value="UniProtKB-KW"/>
</dbReference>
<organism evidence="3 4">
    <name type="scientific">Jannaschia aquimarina</name>
    <dbReference type="NCBI Taxonomy" id="935700"/>
    <lineage>
        <taxon>Bacteria</taxon>
        <taxon>Pseudomonadati</taxon>
        <taxon>Pseudomonadota</taxon>
        <taxon>Alphaproteobacteria</taxon>
        <taxon>Rhodobacterales</taxon>
        <taxon>Roseobacteraceae</taxon>
        <taxon>Jannaschia</taxon>
    </lineage>
</organism>
<sequence>MKQDVYQKVTDKIVADLEKGELTWLKPWNAGNMDGRVLKPLRHNGVAYSGINVLMLWAASMEQGYCSPFWMTYRQAKELGAHVRKGERGEQVVYAGTLSKTEEQDDGSEEERSFRFMKAYTVFNVEQVEGLPEHYYVKPEPVIDPAERDENADRFFAATGADVRHGGGQAFYSSGSDHVQMPVFECFRSPEAYYATLAHELTHWTKHKSRLDRDFGRKRFGDEGYAREELVAELGAAFLCADLGLTPEPGTDHAAYIQSWLKVLKDDKRAIFSAAAYAQKAADYLHSLQAKAESTNQDEQGVAA</sequence>
<reference evidence="3 4" key="1">
    <citation type="submission" date="2015-02" db="EMBL/GenBank/DDBJ databases">
        <title>Genome Sequence of Jannaschia aquimarina DSM28248, a member of the Roseobacter clade.</title>
        <authorList>
            <person name="Voget S."/>
            <person name="Daniel R."/>
        </authorList>
    </citation>
    <scope>NUCLEOTIDE SEQUENCE [LARGE SCALE GENOMIC DNA]</scope>
    <source>
        <strain evidence="3 4">GSW-M26</strain>
    </source>
</reference>
<evidence type="ECO:0000259" key="1">
    <source>
        <dbReference type="Pfam" id="PF08401"/>
    </source>
</evidence>
<evidence type="ECO:0000313" key="4">
    <source>
        <dbReference type="Proteomes" id="UP000032232"/>
    </source>
</evidence>
<name>A0A0D1EKV8_9RHOB</name>
<dbReference type="EMBL" id="JYFE01000035">
    <property type="protein sequence ID" value="KIT16370.1"/>
    <property type="molecule type" value="Genomic_DNA"/>
</dbReference>
<dbReference type="Pfam" id="PF18818">
    <property type="entry name" value="MPTase-PolyVal"/>
    <property type="match status" value="1"/>
</dbReference>
<dbReference type="InterPro" id="IPR041459">
    <property type="entry name" value="MPTase-PolyVal"/>
</dbReference>
<keyword evidence="4" id="KW-1185">Reference proteome</keyword>
<dbReference type="STRING" id="935700.jaqu_18540"/>
<dbReference type="AlphaFoldDB" id="A0A0D1EKV8"/>
<keyword evidence="3" id="KW-0808">Transferase</keyword>
<dbReference type="OrthoDB" id="9792687at2"/>
<keyword evidence="3" id="KW-0548">Nucleotidyltransferase</keyword>
<dbReference type="Pfam" id="PF08401">
    <property type="entry name" value="ArdcN"/>
    <property type="match status" value="1"/>
</dbReference>
<dbReference type="InterPro" id="IPR013610">
    <property type="entry name" value="ArdC_N"/>
</dbReference>
<feature type="domain" description="Polyvalent protein metallopeptidase" evidence="2">
    <location>
        <begin position="150"/>
        <end position="276"/>
    </location>
</feature>
<evidence type="ECO:0000259" key="2">
    <source>
        <dbReference type="Pfam" id="PF18818"/>
    </source>
</evidence>
<dbReference type="EC" id="2.7.7.-" evidence="3"/>
<dbReference type="PIRSF" id="PIRSF037112">
    <property type="entry name" value="Antirestriction_ArdC"/>
    <property type="match status" value="1"/>
</dbReference>
<dbReference type="GO" id="GO:0003697">
    <property type="term" value="F:single-stranded DNA binding"/>
    <property type="evidence" value="ECO:0007669"/>
    <property type="project" value="InterPro"/>
</dbReference>
<feature type="domain" description="N-terminal" evidence="1">
    <location>
        <begin position="3"/>
        <end position="123"/>
    </location>
</feature>